<dbReference type="PANTHER" id="PTHR47254">
    <property type="entry name" value="CELL WALL MANNOPROTEIN CIS3-RELATED"/>
    <property type="match status" value="1"/>
</dbReference>
<dbReference type="Pfam" id="PF22799">
    <property type="entry name" value="PIR1-like_C"/>
    <property type="match status" value="1"/>
</dbReference>
<keyword evidence="4 8" id="KW-0732">Signal</keyword>
<feature type="signal peptide" evidence="8">
    <location>
        <begin position="1"/>
        <end position="17"/>
    </location>
</feature>
<dbReference type="GO" id="GO:0005199">
    <property type="term" value="F:structural constituent of cell wall"/>
    <property type="evidence" value="ECO:0007669"/>
    <property type="project" value="InterPro"/>
</dbReference>
<proteinExistence type="inferred from homology"/>
<keyword evidence="2" id="KW-0134">Cell wall</keyword>
<dbReference type="InterPro" id="IPR000420">
    <property type="entry name" value="Yeast_PIR_rpt"/>
</dbReference>
<keyword evidence="11" id="KW-1185">Reference proteome</keyword>
<organism evidence="10 11">
    <name type="scientific">Ophiocordyceps australis</name>
    <dbReference type="NCBI Taxonomy" id="1399860"/>
    <lineage>
        <taxon>Eukaryota</taxon>
        <taxon>Fungi</taxon>
        <taxon>Dikarya</taxon>
        <taxon>Ascomycota</taxon>
        <taxon>Pezizomycotina</taxon>
        <taxon>Sordariomycetes</taxon>
        <taxon>Hypocreomycetidae</taxon>
        <taxon>Hypocreales</taxon>
        <taxon>Ophiocordycipitaceae</taxon>
        <taxon>Ophiocordyceps</taxon>
    </lineage>
</organism>
<dbReference type="GO" id="GO:0009277">
    <property type="term" value="C:fungal-type cell wall"/>
    <property type="evidence" value="ECO:0007669"/>
    <property type="project" value="TreeGrafter"/>
</dbReference>
<feature type="region of interest" description="Disordered" evidence="7">
    <location>
        <begin position="248"/>
        <end position="278"/>
    </location>
</feature>
<comment type="subcellular location">
    <subcellularLocation>
        <location evidence="1">Secreted</location>
        <location evidence="1">Cell wall</location>
    </subcellularLocation>
</comment>
<dbReference type="EMBL" id="NJEU01000126">
    <property type="protein sequence ID" value="PHH81351.1"/>
    <property type="molecule type" value="Genomic_DNA"/>
</dbReference>
<sequence>MKWISVALTGLAATASAITDESGAVYGMVAPEGEPPAGCSRDHEGMFQVTVYAASDEQPSLEKRSSCDNDQTLIMTLADGVLMDAKGRTGYIASNFQFQFDNPPQAGALYTGGFSLCGNNSVALGPSAVFARCLSGHFYNLYDRHWAPQCDAVQIVAMPCGIEGQDGSDPIVIGTSTASTTVLQTLDNGQPLVVPTVMPIAMCQIGDGQVQFHTTPCASVSHAPLSPPISQIPDGQPQAPSQVVPAPQVTQIPDGQPQAPKLTSQPSRPIESAPVVETSQLPRITSSLVATQLPATSTMAAPEAPSTVTGGVAKRDSNAMPALIAALLAVAHFLR</sequence>
<evidence type="ECO:0000313" key="11">
    <source>
        <dbReference type="Proteomes" id="UP000224854"/>
    </source>
</evidence>
<evidence type="ECO:0000313" key="10">
    <source>
        <dbReference type="EMBL" id="PHH81351.1"/>
    </source>
</evidence>
<evidence type="ECO:0000256" key="8">
    <source>
        <dbReference type="SAM" id="SignalP"/>
    </source>
</evidence>
<dbReference type="Pfam" id="PF00399">
    <property type="entry name" value="PIR"/>
    <property type="match status" value="2"/>
</dbReference>
<comment type="caution">
    <text evidence="10">The sequence shown here is derived from an EMBL/GenBank/DDBJ whole genome shotgun (WGS) entry which is preliminary data.</text>
</comment>
<evidence type="ECO:0000256" key="5">
    <source>
        <dbReference type="ARBA" id="ARBA00022737"/>
    </source>
</evidence>
<evidence type="ECO:0000259" key="9">
    <source>
        <dbReference type="Pfam" id="PF22799"/>
    </source>
</evidence>
<evidence type="ECO:0000256" key="6">
    <source>
        <dbReference type="ARBA" id="ARBA00038219"/>
    </source>
</evidence>
<feature type="region of interest" description="Disordered" evidence="7">
    <location>
        <begin position="223"/>
        <end position="242"/>
    </location>
</feature>
<evidence type="ECO:0000256" key="2">
    <source>
        <dbReference type="ARBA" id="ARBA00022512"/>
    </source>
</evidence>
<name>A0A2C5ZPV4_9HYPO</name>
<dbReference type="InterPro" id="IPR054508">
    <property type="entry name" value="PIR1-like_C"/>
</dbReference>
<dbReference type="OrthoDB" id="5415592at2759"/>
<dbReference type="AlphaFoldDB" id="A0A2C5ZPV4"/>
<keyword evidence="3" id="KW-0964">Secreted</keyword>
<gene>
    <name evidence="10" type="ORF">CDD82_964</name>
</gene>
<feature type="domain" description="Cell wall mannoprotein PIR1-like C-terminal" evidence="9">
    <location>
        <begin position="80"/>
        <end position="153"/>
    </location>
</feature>
<dbReference type="Proteomes" id="UP000224854">
    <property type="component" value="Unassembled WGS sequence"/>
</dbReference>
<evidence type="ECO:0000256" key="1">
    <source>
        <dbReference type="ARBA" id="ARBA00004191"/>
    </source>
</evidence>
<evidence type="ECO:0000256" key="4">
    <source>
        <dbReference type="ARBA" id="ARBA00022729"/>
    </source>
</evidence>
<evidence type="ECO:0000256" key="7">
    <source>
        <dbReference type="SAM" id="MobiDB-lite"/>
    </source>
</evidence>
<evidence type="ECO:0000256" key="3">
    <source>
        <dbReference type="ARBA" id="ARBA00022525"/>
    </source>
</evidence>
<accession>A0A2C5ZPV4</accession>
<protein>
    <recommendedName>
        <fullName evidence="9">Cell wall mannoprotein PIR1-like C-terminal domain-containing protein</fullName>
    </recommendedName>
</protein>
<dbReference type="GO" id="GO:0031505">
    <property type="term" value="P:fungal-type cell wall organization"/>
    <property type="evidence" value="ECO:0007669"/>
    <property type="project" value="UniProtKB-ARBA"/>
</dbReference>
<comment type="similarity">
    <text evidence="6">Belongs to the PIR protein family.</text>
</comment>
<reference evidence="10 11" key="1">
    <citation type="submission" date="2017-06" db="EMBL/GenBank/DDBJ databases">
        <title>Ant-infecting Ophiocordyceps genomes reveal a high diversity of potential behavioral manipulation genes and a possible major role for enterotoxins.</title>
        <authorList>
            <person name="De Bekker C."/>
            <person name="Evans H.C."/>
            <person name="Brachmann A."/>
            <person name="Hughes D.P."/>
        </authorList>
    </citation>
    <scope>NUCLEOTIDE SEQUENCE [LARGE SCALE GENOMIC DNA]</scope>
    <source>
        <strain evidence="10 11">1348a</strain>
    </source>
</reference>
<keyword evidence="5" id="KW-0677">Repeat</keyword>
<feature type="chain" id="PRO_5012790291" description="Cell wall mannoprotein PIR1-like C-terminal domain-containing protein" evidence="8">
    <location>
        <begin position="18"/>
        <end position="335"/>
    </location>
</feature>
<dbReference type="InterPro" id="IPR051153">
    <property type="entry name" value="Yeast_CWMannoprotein_PIR"/>
</dbReference>
<dbReference type="PANTHER" id="PTHR47254:SF1">
    <property type="entry name" value="CELL WALL MANNOPROTEIN CIS3-RELATED"/>
    <property type="match status" value="1"/>
</dbReference>